<accession>A0ABP1GE56</accession>
<dbReference type="EMBL" id="CAXHTA020000017">
    <property type="protein sequence ID" value="CAL5228043.1"/>
    <property type="molecule type" value="Genomic_DNA"/>
</dbReference>
<sequence length="264" mass="28827">MRQLTAEEIELGNKEWAKFGQSYPVFGDDASLYEKIDEEDDDDRPAADADVCEAREAGESAGAAHKSGESTSEQSCARVKKKARTSETTAASRVSQPDSLIALLMHKVEEMDQYDAAANAREEAWRKEQMERDEAFFQERMDWYRQEMELHRRMVEAQTQHQAQMHELLMTAFKAAAAGPKAQGSVALPNLGVAYPVPAELALNPEVTGSIGDSNPPAAAIEIALNGPPLPAHSAVPFTPVLPLLQARLAAQGEETSEPEFSSS</sequence>
<dbReference type="Proteomes" id="UP001497392">
    <property type="component" value="Unassembled WGS sequence"/>
</dbReference>
<keyword evidence="3" id="KW-1185">Reference proteome</keyword>
<evidence type="ECO:0000256" key="1">
    <source>
        <dbReference type="SAM" id="MobiDB-lite"/>
    </source>
</evidence>
<evidence type="ECO:0000313" key="2">
    <source>
        <dbReference type="EMBL" id="CAL5228043.1"/>
    </source>
</evidence>
<gene>
    <name evidence="2" type="primary">g11107</name>
    <name evidence="2" type="ORF">VP750_LOCUS9949</name>
</gene>
<organism evidence="2 3">
    <name type="scientific">Coccomyxa viridis</name>
    <dbReference type="NCBI Taxonomy" id="1274662"/>
    <lineage>
        <taxon>Eukaryota</taxon>
        <taxon>Viridiplantae</taxon>
        <taxon>Chlorophyta</taxon>
        <taxon>core chlorophytes</taxon>
        <taxon>Trebouxiophyceae</taxon>
        <taxon>Trebouxiophyceae incertae sedis</taxon>
        <taxon>Coccomyxaceae</taxon>
        <taxon>Coccomyxa</taxon>
    </lineage>
</organism>
<evidence type="ECO:0000313" key="3">
    <source>
        <dbReference type="Proteomes" id="UP001497392"/>
    </source>
</evidence>
<feature type="compositionally biased region" description="Basic and acidic residues" evidence="1">
    <location>
        <begin position="44"/>
        <end position="58"/>
    </location>
</feature>
<comment type="caution">
    <text evidence="2">The sequence shown here is derived from an EMBL/GenBank/DDBJ whole genome shotgun (WGS) entry which is preliminary data.</text>
</comment>
<feature type="region of interest" description="Disordered" evidence="1">
    <location>
        <begin position="33"/>
        <end position="94"/>
    </location>
</feature>
<reference evidence="2 3" key="1">
    <citation type="submission" date="2024-06" db="EMBL/GenBank/DDBJ databases">
        <authorList>
            <person name="Kraege A."/>
            <person name="Thomma B."/>
        </authorList>
    </citation>
    <scope>NUCLEOTIDE SEQUENCE [LARGE SCALE GENOMIC DNA]</scope>
</reference>
<proteinExistence type="predicted"/>
<name>A0ABP1GE56_9CHLO</name>
<protein>
    <submittedName>
        <fullName evidence="2">G11107 protein</fullName>
    </submittedName>
</protein>